<evidence type="ECO:0000313" key="1">
    <source>
        <dbReference type="EMBL" id="KIL42264.1"/>
    </source>
</evidence>
<evidence type="ECO:0000313" key="2">
    <source>
        <dbReference type="Proteomes" id="UP000031967"/>
    </source>
</evidence>
<protein>
    <submittedName>
        <fullName evidence="1">Uncharacterized protein</fullName>
    </submittedName>
</protein>
<name>A0ABR5AMN3_9BACL</name>
<dbReference type="Proteomes" id="UP000031967">
    <property type="component" value="Unassembled WGS sequence"/>
</dbReference>
<gene>
    <name evidence="1" type="ORF">SD70_01640</name>
</gene>
<reference evidence="1 2" key="1">
    <citation type="submission" date="2014-12" db="EMBL/GenBank/DDBJ databases">
        <title>Draft genome sequence of Paenibacillus kamchatkensis strain B-2647.</title>
        <authorList>
            <person name="Karlyshev A.V."/>
            <person name="Kudryashova E.B."/>
        </authorList>
    </citation>
    <scope>NUCLEOTIDE SEQUENCE [LARGE SCALE GENOMIC DNA]</scope>
    <source>
        <strain evidence="1 2">VKM B-2647</strain>
    </source>
</reference>
<comment type="caution">
    <text evidence="1">The sequence shown here is derived from an EMBL/GenBank/DDBJ whole genome shotgun (WGS) entry which is preliminary data.</text>
</comment>
<dbReference type="EMBL" id="JXAK01000002">
    <property type="protein sequence ID" value="KIL42264.1"/>
    <property type="molecule type" value="Genomic_DNA"/>
</dbReference>
<keyword evidence="2" id="KW-1185">Reference proteome</keyword>
<sequence length="171" mass="19391">MDYGALKRFDDRVTPGMVAFIALMALESDSKSAEDGGLIITWEELASRTLAAENYVRTYPQSKERVQAEQRFIQYLYSFLVGMDNTPIFQFETFKIDQKVKSTYEQTIQANPDTATAKMTQKLLDILKKTEGAVFLKGKNGEKLDIPEVKQFRESIKKEARSMLDQASPAS</sequence>
<organism evidence="1 2">
    <name type="scientific">Gordoniibacillus kamchatkensis</name>
    <dbReference type="NCBI Taxonomy" id="1590651"/>
    <lineage>
        <taxon>Bacteria</taxon>
        <taxon>Bacillati</taxon>
        <taxon>Bacillota</taxon>
        <taxon>Bacilli</taxon>
        <taxon>Bacillales</taxon>
        <taxon>Paenibacillaceae</taxon>
        <taxon>Gordoniibacillus</taxon>
    </lineage>
</organism>
<proteinExistence type="predicted"/>
<accession>A0ABR5AMN3</accession>